<gene>
    <name evidence="1" type="ORF">LY79DRAFT_539878</name>
</gene>
<reference evidence="1" key="1">
    <citation type="submission" date="2021-06" db="EMBL/GenBank/DDBJ databases">
        <title>Comparative genomics, transcriptomics and evolutionary studies reveal genomic signatures of adaptation to plant cell wall in hemibiotrophic fungi.</title>
        <authorList>
            <consortium name="DOE Joint Genome Institute"/>
            <person name="Baroncelli R."/>
            <person name="Diaz J.F."/>
            <person name="Benocci T."/>
            <person name="Peng M."/>
            <person name="Battaglia E."/>
            <person name="Haridas S."/>
            <person name="Andreopoulos W."/>
            <person name="Labutti K."/>
            <person name="Pangilinan J."/>
            <person name="Floch G.L."/>
            <person name="Makela M.R."/>
            <person name="Henrissat B."/>
            <person name="Grigoriev I.V."/>
            <person name="Crouch J.A."/>
            <person name="De Vries R.P."/>
            <person name="Sukno S.A."/>
            <person name="Thon M.R."/>
        </authorList>
    </citation>
    <scope>NUCLEOTIDE SEQUENCE</scope>
    <source>
        <strain evidence="1">CBS 125086</strain>
    </source>
</reference>
<dbReference type="AlphaFoldDB" id="A0AAD8V898"/>
<sequence length="165" mass="18535">MMRRRDRATLCLVYRHGPRQTEQPRDSSVRFCGSCDLRGESKTWLRYGFSGQAPPTATEPLFCTCTRKNFISHVQIMPRRTVMPPRVLRSKQSKAKQSKGSWSLSPSASSVVLKKANPRERCSQPDMVLLTNKTGLLGSPHRTRSCRIGIISGGGLFELPKWNTG</sequence>
<evidence type="ECO:0000313" key="1">
    <source>
        <dbReference type="EMBL" id="KAK1597992.1"/>
    </source>
</evidence>
<keyword evidence="2" id="KW-1185">Reference proteome</keyword>
<name>A0AAD8V898_9PEZI</name>
<organism evidence="1 2">
    <name type="scientific">Colletotrichum navitas</name>
    <dbReference type="NCBI Taxonomy" id="681940"/>
    <lineage>
        <taxon>Eukaryota</taxon>
        <taxon>Fungi</taxon>
        <taxon>Dikarya</taxon>
        <taxon>Ascomycota</taxon>
        <taxon>Pezizomycotina</taxon>
        <taxon>Sordariomycetes</taxon>
        <taxon>Hypocreomycetidae</taxon>
        <taxon>Glomerellales</taxon>
        <taxon>Glomerellaceae</taxon>
        <taxon>Colletotrichum</taxon>
        <taxon>Colletotrichum graminicola species complex</taxon>
    </lineage>
</organism>
<proteinExistence type="predicted"/>
<dbReference type="EMBL" id="JAHLJV010000006">
    <property type="protein sequence ID" value="KAK1597992.1"/>
    <property type="molecule type" value="Genomic_DNA"/>
</dbReference>
<dbReference type="RefSeq" id="XP_060418737.1">
    <property type="nucleotide sequence ID" value="XM_060556835.1"/>
</dbReference>
<comment type="caution">
    <text evidence="1">The sequence shown here is derived from an EMBL/GenBank/DDBJ whole genome shotgun (WGS) entry which is preliminary data.</text>
</comment>
<dbReference type="GeneID" id="85441075"/>
<accession>A0AAD8V898</accession>
<dbReference type="Proteomes" id="UP001230504">
    <property type="component" value="Unassembled WGS sequence"/>
</dbReference>
<protein>
    <submittedName>
        <fullName evidence="1">Uncharacterized protein</fullName>
    </submittedName>
</protein>
<evidence type="ECO:0000313" key="2">
    <source>
        <dbReference type="Proteomes" id="UP001230504"/>
    </source>
</evidence>